<evidence type="ECO:0000256" key="1">
    <source>
        <dbReference type="SAM" id="Phobius"/>
    </source>
</evidence>
<evidence type="ECO:0000313" key="3">
    <source>
        <dbReference type="Proteomes" id="UP000054921"/>
    </source>
</evidence>
<keyword evidence="1" id="KW-0812">Transmembrane</keyword>
<keyword evidence="1" id="KW-0472">Membrane</keyword>
<gene>
    <name evidence="2" type="ORF">Lche_0151</name>
</gene>
<reference evidence="2 3" key="1">
    <citation type="submission" date="2015-11" db="EMBL/GenBank/DDBJ databases">
        <title>Genomic analysis of 38 Legionella species identifies large and diverse effector repertoires.</title>
        <authorList>
            <person name="Burstein D."/>
            <person name="Amaro F."/>
            <person name="Zusman T."/>
            <person name="Lifshitz Z."/>
            <person name="Cohen O."/>
            <person name="Gilbert J.A."/>
            <person name="Pupko T."/>
            <person name="Shuman H.A."/>
            <person name="Segal G."/>
        </authorList>
    </citation>
    <scope>NUCLEOTIDE SEQUENCE [LARGE SCALE GENOMIC DNA]</scope>
    <source>
        <strain evidence="2 3">ORW</strain>
    </source>
</reference>
<dbReference type="PATRIC" id="fig|28084.5.peg.162"/>
<dbReference type="AlphaFoldDB" id="A0A0W0SHL2"/>
<accession>A0A0W0SHL2</accession>
<name>A0A0W0SHL2_9GAMM</name>
<protein>
    <submittedName>
        <fullName evidence="2">Putative conjugative transfer protein TraL</fullName>
    </submittedName>
</protein>
<dbReference type="STRING" id="28084.Lche_0151"/>
<feature type="transmembrane region" description="Helical" evidence="1">
    <location>
        <begin position="56"/>
        <end position="74"/>
    </location>
</feature>
<dbReference type="RefSeq" id="WP_014845151.1">
    <property type="nucleotide sequence ID" value="NZ_LNXW01000006.1"/>
</dbReference>
<keyword evidence="1" id="KW-1133">Transmembrane helix</keyword>
<evidence type="ECO:0000313" key="2">
    <source>
        <dbReference type="EMBL" id="KTC82928.1"/>
    </source>
</evidence>
<comment type="caution">
    <text evidence="2">The sequence shown here is derived from an EMBL/GenBank/DDBJ whole genome shotgun (WGS) entry which is preliminary data.</text>
</comment>
<dbReference type="Proteomes" id="UP000054921">
    <property type="component" value="Unassembled WGS sequence"/>
</dbReference>
<dbReference type="GO" id="GO:0019867">
    <property type="term" value="C:outer membrane"/>
    <property type="evidence" value="ECO:0007669"/>
    <property type="project" value="InterPro"/>
</dbReference>
<dbReference type="EMBL" id="LNXW01000006">
    <property type="protein sequence ID" value="KTC82928.1"/>
    <property type="molecule type" value="Genomic_DNA"/>
</dbReference>
<dbReference type="NCBIfam" id="TIGR02762">
    <property type="entry name" value="TraL_TIGR"/>
    <property type="match status" value="1"/>
</dbReference>
<feature type="transmembrane region" description="Helical" evidence="1">
    <location>
        <begin position="21"/>
        <end position="44"/>
    </location>
</feature>
<sequence length="96" mass="10660">MARNYQTFMLSDEPKIAGIPVTTGLPIFLLTGIGLLTGLAYQLFMIGAALSVAMHIKYGGLPLRSLFAIVYWSLPHRLTSLVFRAFPDSANRIYIR</sequence>
<dbReference type="OrthoDB" id="5651788at2"/>
<dbReference type="InterPro" id="IPR009838">
    <property type="entry name" value="T4SS_TraL"/>
</dbReference>
<proteinExistence type="predicted"/>
<organism evidence="2 3">
    <name type="scientific">Legionella cherrii</name>
    <dbReference type="NCBI Taxonomy" id="28084"/>
    <lineage>
        <taxon>Bacteria</taxon>
        <taxon>Pseudomonadati</taxon>
        <taxon>Pseudomonadota</taxon>
        <taxon>Gammaproteobacteria</taxon>
        <taxon>Legionellales</taxon>
        <taxon>Legionellaceae</taxon>
        <taxon>Legionella</taxon>
    </lineage>
</organism>